<dbReference type="PROSITE" id="PS51819">
    <property type="entry name" value="VOC"/>
    <property type="match status" value="1"/>
</dbReference>
<dbReference type="EMBL" id="VNIP01000016">
    <property type="protein sequence ID" value="KAA1176647.1"/>
    <property type="molecule type" value="Genomic_DNA"/>
</dbReference>
<dbReference type="Gene3D" id="3.10.180.10">
    <property type="entry name" value="2,3-Dihydroxybiphenyl 1,2-Dioxygenase, domain 1"/>
    <property type="match status" value="1"/>
</dbReference>
<proteinExistence type="predicted"/>
<accession>A0A5B0VPV2</accession>
<organism evidence="2 3">
    <name type="scientific">Rhizobium tropici</name>
    <dbReference type="NCBI Taxonomy" id="398"/>
    <lineage>
        <taxon>Bacteria</taxon>
        <taxon>Pseudomonadati</taxon>
        <taxon>Pseudomonadota</taxon>
        <taxon>Alphaproteobacteria</taxon>
        <taxon>Hyphomicrobiales</taxon>
        <taxon>Rhizobiaceae</taxon>
        <taxon>Rhizobium/Agrobacterium group</taxon>
        <taxon>Rhizobium</taxon>
    </lineage>
</organism>
<evidence type="ECO:0000259" key="1">
    <source>
        <dbReference type="PROSITE" id="PS51819"/>
    </source>
</evidence>
<gene>
    <name evidence="2" type="ORF">FP026_27830</name>
</gene>
<dbReference type="Proteomes" id="UP000323608">
    <property type="component" value="Unassembled WGS sequence"/>
</dbReference>
<protein>
    <submittedName>
        <fullName evidence="2">VOC family protein</fullName>
    </submittedName>
</protein>
<dbReference type="OrthoDB" id="9798430at2"/>
<feature type="domain" description="VOC" evidence="1">
    <location>
        <begin position="8"/>
        <end position="128"/>
    </location>
</feature>
<dbReference type="CDD" id="cd06587">
    <property type="entry name" value="VOC"/>
    <property type="match status" value="1"/>
</dbReference>
<sequence length="152" mass="17143">MDRARLVGINHVALEVGNVEDALAFYHCIFKFELRGTHKDDEGRIAMAFIDMGDQFLALIRGRGQSPDESRHFGLVVDDRTSVRTLAEAAGATLVEGRFLDFLDPWGNRIEVVEYADLQFSKTDAVMRAMGLQIEKRAQARQELREKGMADE</sequence>
<dbReference type="SUPFAM" id="SSF54593">
    <property type="entry name" value="Glyoxalase/Bleomycin resistance protein/Dihydroxybiphenyl dioxygenase"/>
    <property type="match status" value="1"/>
</dbReference>
<comment type="caution">
    <text evidence="2">The sequence shown here is derived from an EMBL/GenBank/DDBJ whole genome shotgun (WGS) entry which is preliminary data.</text>
</comment>
<dbReference type="InterPro" id="IPR029068">
    <property type="entry name" value="Glyas_Bleomycin-R_OHBP_Dase"/>
</dbReference>
<evidence type="ECO:0000313" key="3">
    <source>
        <dbReference type="Proteomes" id="UP000323608"/>
    </source>
</evidence>
<evidence type="ECO:0000313" key="2">
    <source>
        <dbReference type="EMBL" id="KAA1176647.1"/>
    </source>
</evidence>
<dbReference type="AlphaFoldDB" id="A0A5B0VPV2"/>
<dbReference type="Pfam" id="PF00903">
    <property type="entry name" value="Glyoxalase"/>
    <property type="match status" value="1"/>
</dbReference>
<reference evidence="2 3" key="1">
    <citation type="submission" date="2019-07" db="EMBL/GenBank/DDBJ databases">
        <title>The Draft Genome Sequence of Rhizobium tropici SARCC-755 Associated with Superior Nodulation on Pigeonpea (Cajanus cajan (L.) Millsp.).</title>
        <authorList>
            <person name="Bopape F.L."/>
            <person name="Hassen A.I."/>
            <person name="Swanevelder Z.H."/>
            <person name="Gwata E.T."/>
        </authorList>
    </citation>
    <scope>NUCLEOTIDE SEQUENCE [LARGE SCALE GENOMIC DNA]</scope>
    <source>
        <strain evidence="2 3">SARCC-755</strain>
    </source>
</reference>
<dbReference type="RefSeq" id="WP_149637792.1">
    <property type="nucleotide sequence ID" value="NZ_VNIP01000016.1"/>
</dbReference>
<dbReference type="InterPro" id="IPR037523">
    <property type="entry name" value="VOC_core"/>
</dbReference>
<dbReference type="InterPro" id="IPR004360">
    <property type="entry name" value="Glyas_Fos-R_dOase_dom"/>
</dbReference>
<name>A0A5B0VPV2_RHITR</name>